<keyword evidence="1" id="KW-0732">Signal</keyword>
<dbReference type="OrthoDB" id="1060107at2"/>
<protein>
    <submittedName>
        <fullName evidence="3">Protein of uncharacterized function (DUF3575)</fullName>
    </submittedName>
</protein>
<dbReference type="eggNOG" id="COG2885">
    <property type="taxonomic scope" value="Bacteria"/>
</dbReference>
<dbReference type="InterPro" id="IPR021958">
    <property type="entry name" value="DUF3575"/>
</dbReference>
<evidence type="ECO:0000256" key="1">
    <source>
        <dbReference type="SAM" id="SignalP"/>
    </source>
</evidence>
<dbReference type="RefSeq" id="WP_025003483.1">
    <property type="nucleotide sequence ID" value="NZ_JASBZX010000003.1"/>
</dbReference>
<name>A0A0A2ECK5_9PORP</name>
<gene>
    <name evidence="2" type="ORF">HQ47_05745</name>
    <name evidence="3" type="ORF">NCTC11632_02077</name>
</gene>
<organism evidence="2 4">
    <name type="scientific">Porphyromonas macacae</name>
    <dbReference type="NCBI Taxonomy" id="28115"/>
    <lineage>
        <taxon>Bacteria</taxon>
        <taxon>Pseudomonadati</taxon>
        <taxon>Bacteroidota</taxon>
        <taxon>Bacteroidia</taxon>
        <taxon>Bacteroidales</taxon>
        <taxon>Porphyromonadaceae</taxon>
        <taxon>Porphyromonas</taxon>
    </lineage>
</organism>
<keyword evidence="4" id="KW-1185">Reference proteome</keyword>
<dbReference type="Proteomes" id="UP000254156">
    <property type="component" value="Unassembled WGS sequence"/>
</dbReference>
<dbReference type="EMBL" id="JRFA01000015">
    <property type="protein sequence ID" value="KGN74169.1"/>
    <property type="molecule type" value="Genomic_DNA"/>
</dbReference>
<dbReference type="Pfam" id="PF12099">
    <property type="entry name" value="DUF3575"/>
    <property type="match status" value="1"/>
</dbReference>
<accession>A0A0A2ECK5</accession>
<dbReference type="SUPFAM" id="SSF103515">
    <property type="entry name" value="Autotransporter"/>
    <property type="match status" value="1"/>
</dbReference>
<sequence>MYKILKFLVLGSLFLILTSSLTVSAQSFSLKTNLFHLATTTPNLGMEFKLGDKWTMDISGGYNPFTFKENRKLKHWIVFPEIRWWTCESYTGHFLGFHFIGGRYNVGGIDISVGRFGKLKDYRYEGWAVGAGLTYGYHWILSKRLNLEASVSAGYGYFDYEKFKCPKCGEKISEGNYNYFGLTKATLSLIYFIK</sequence>
<dbReference type="AlphaFoldDB" id="A0A0A2ECK5"/>
<dbReference type="STRING" id="28115.HQ47_05745"/>
<reference evidence="3 5" key="2">
    <citation type="submission" date="2018-06" db="EMBL/GenBank/DDBJ databases">
        <authorList>
            <consortium name="Pathogen Informatics"/>
            <person name="Doyle S."/>
        </authorList>
    </citation>
    <scope>NUCLEOTIDE SEQUENCE [LARGE SCALE GENOMIC DNA]</scope>
    <source>
        <strain evidence="3 5">NCTC11632</strain>
    </source>
</reference>
<proteinExistence type="predicted"/>
<feature type="signal peptide" evidence="1">
    <location>
        <begin position="1"/>
        <end position="25"/>
    </location>
</feature>
<feature type="chain" id="PRO_5035987130" evidence="1">
    <location>
        <begin position="26"/>
        <end position="194"/>
    </location>
</feature>
<evidence type="ECO:0000313" key="3">
    <source>
        <dbReference type="EMBL" id="SUB89946.1"/>
    </source>
</evidence>
<dbReference type="Proteomes" id="UP000030103">
    <property type="component" value="Unassembled WGS sequence"/>
</dbReference>
<evidence type="ECO:0000313" key="5">
    <source>
        <dbReference type="Proteomes" id="UP000254156"/>
    </source>
</evidence>
<evidence type="ECO:0000313" key="2">
    <source>
        <dbReference type="EMBL" id="KGN74169.1"/>
    </source>
</evidence>
<dbReference type="EMBL" id="UGTF01000002">
    <property type="protein sequence ID" value="SUB89946.1"/>
    <property type="molecule type" value="Genomic_DNA"/>
</dbReference>
<reference evidence="2 4" key="1">
    <citation type="submission" date="2014-09" db="EMBL/GenBank/DDBJ databases">
        <title>Draft Genome Sequence of Porphyromonas macacae COT-192_OH2859.</title>
        <authorList>
            <person name="Wallis C."/>
            <person name="Deusch O."/>
            <person name="O'Flynn C."/>
            <person name="Davis I."/>
            <person name="Horsfall A."/>
            <person name="Kirkwood N."/>
            <person name="Harris S."/>
            <person name="Eisen J.A."/>
            <person name="Coil D.A."/>
            <person name="Darling A.E."/>
            <person name="Jospin G."/>
            <person name="Alexiev A."/>
        </authorList>
    </citation>
    <scope>NUCLEOTIDE SEQUENCE [LARGE SCALE GENOMIC DNA]</scope>
    <source>
        <strain evidence="4">COT-192 OH2859</strain>
        <strain evidence="2">COT-192_OH2859</strain>
    </source>
</reference>
<evidence type="ECO:0000313" key="4">
    <source>
        <dbReference type="Proteomes" id="UP000030103"/>
    </source>
</evidence>
<dbReference type="InterPro" id="IPR036709">
    <property type="entry name" value="Autotransporte_beta_dom_sf"/>
</dbReference>